<comment type="caution">
    <text evidence="1">The sequence shown here is derived from an EMBL/GenBank/DDBJ whole genome shotgun (WGS) entry which is preliminary data.</text>
</comment>
<proteinExistence type="predicted"/>
<reference evidence="1" key="1">
    <citation type="journal article" date="2014" name="Front. Microbiol.">
        <title>High frequency of phylogenetically diverse reductive dehalogenase-homologous genes in deep subseafloor sedimentary metagenomes.</title>
        <authorList>
            <person name="Kawai M."/>
            <person name="Futagami T."/>
            <person name="Toyoda A."/>
            <person name="Takaki Y."/>
            <person name="Nishi S."/>
            <person name="Hori S."/>
            <person name="Arai W."/>
            <person name="Tsubouchi T."/>
            <person name="Morono Y."/>
            <person name="Uchiyama I."/>
            <person name="Ito T."/>
            <person name="Fujiyama A."/>
            <person name="Inagaki F."/>
            <person name="Takami H."/>
        </authorList>
    </citation>
    <scope>NUCLEOTIDE SEQUENCE</scope>
    <source>
        <strain evidence="1">Expedition CK06-06</strain>
    </source>
</reference>
<dbReference type="EMBL" id="BARW01024663">
    <property type="protein sequence ID" value="GAI94475.1"/>
    <property type="molecule type" value="Genomic_DNA"/>
</dbReference>
<gene>
    <name evidence="1" type="ORF">S12H4_40611</name>
</gene>
<protein>
    <submittedName>
        <fullName evidence="1">Uncharacterized protein</fullName>
    </submittedName>
</protein>
<name>X1U3V0_9ZZZZ</name>
<evidence type="ECO:0000313" key="1">
    <source>
        <dbReference type="EMBL" id="GAI94475.1"/>
    </source>
</evidence>
<dbReference type="AlphaFoldDB" id="X1U3V0"/>
<accession>X1U3V0</accession>
<organism evidence="1">
    <name type="scientific">marine sediment metagenome</name>
    <dbReference type="NCBI Taxonomy" id="412755"/>
    <lineage>
        <taxon>unclassified sequences</taxon>
        <taxon>metagenomes</taxon>
        <taxon>ecological metagenomes</taxon>
    </lineage>
</organism>
<feature type="non-terminal residue" evidence="1">
    <location>
        <position position="1"/>
    </location>
</feature>
<sequence>SQTQALLQRAATYDSLVQLRHNAAEIDPRDIRALTSTDIISAYGNLDALQQRATTKELIVQISHQGAEKDPTQIRALTNSDVVTVEQSDETKHKATVTQAEKDRTISSVDATATRKQFTDTWTAAGNKTAWDPDADKKVRLKLICLELSADVDLGYRWGTEGTIYYLRTTAGPIVINLIGCNDEGAADEILYLYASGACTVKGHFAGEEI</sequence>